<keyword evidence="3" id="KW-1185">Reference proteome</keyword>
<reference evidence="2" key="1">
    <citation type="journal article" date="2023" name="bioRxiv">
        <title>Scaffold-level genome assemblies of two parasitoid biocontrol wasps reveal the parthenogenesis mechanism and an associated novel virus.</title>
        <authorList>
            <person name="Inwood S."/>
            <person name="Skelly J."/>
            <person name="Guhlin J."/>
            <person name="Harrop T."/>
            <person name="Goldson S."/>
            <person name="Dearden P."/>
        </authorList>
    </citation>
    <scope>NUCLEOTIDE SEQUENCE</scope>
    <source>
        <strain evidence="2">Lincoln</strain>
        <tissue evidence="2">Whole body</tissue>
    </source>
</reference>
<sequence>MRVTTCCHCFSLKTGVLIIGIIHLIATLCAIVGICVKPADGFSYLISLIIQFLISVLLLIGIQKRAAGYVFPFLCVYFANIILMLPITFIQRIEKNIRVSAAVWEYPLACLVVIVAFALSIYFFVTHPDFNVETQAIVLFQLSSVKMVLTLCCGCFTLETGTLMIGILHLIISLASIIVGYVQSIEFPTIITCIIHFFVSILLVIGVRKRAANYTFPLLSVYCMGLILEFPIIFIENIQESVGKPVLEYLILHFFWLFGFALCIKLMSFIGKIIQSVTYHIDCHEVIFVITILINTKNHQDSCGTI</sequence>
<protein>
    <submittedName>
        <fullName evidence="2">Uncharacterized protein</fullName>
    </submittedName>
</protein>
<feature type="transmembrane region" description="Helical" evidence="1">
    <location>
        <begin position="69"/>
        <end position="90"/>
    </location>
</feature>
<evidence type="ECO:0000313" key="2">
    <source>
        <dbReference type="EMBL" id="KAK0168157.1"/>
    </source>
</evidence>
<evidence type="ECO:0000256" key="1">
    <source>
        <dbReference type="SAM" id="Phobius"/>
    </source>
</evidence>
<keyword evidence="1" id="KW-1133">Transmembrane helix</keyword>
<feature type="transmembrane region" description="Helical" evidence="1">
    <location>
        <begin position="15"/>
        <end position="35"/>
    </location>
</feature>
<proteinExistence type="predicted"/>
<organism evidence="2 3">
    <name type="scientific">Microctonus hyperodae</name>
    <name type="common">Parasitoid wasp</name>
    <dbReference type="NCBI Taxonomy" id="165561"/>
    <lineage>
        <taxon>Eukaryota</taxon>
        <taxon>Metazoa</taxon>
        <taxon>Ecdysozoa</taxon>
        <taxon>Arthropoda</taxon>
        <taxon>Hexapoda</taxon>
        <taxon>Insecta</taxon>
        <taxon>Pterygota</taxon>
        <taxon>Neoptera</taxon>
        <taxon>Endopterygota</taxon>
        <taxon>Hymenoptera</taxon>
        <taxon>Apocrita</taxon>
        <taxon>Ichneumonoidea</taxon>
        <taxon>Braconidae</taxon>
        <taxon>Euphorinae</taxon>
        <taxon>Microctonus</taxon>
    </lineage>
</organism>
<keyword evidence="1" id="KW-0812">Transmembrane</keyword>
<feature type="transmembrane region" description="Helical" evidence="1">
    <location>
        <begin position="246"/>
        <end position="264"/>
    </location>
</feature>
<dbReference type="Proteomes" id="UP001168972">
    <property type="component" value="Unassembled WGS sequence"/>
</dbReference>
<dbReference type="AlphaFoldDB" id="A0AA39FEM2"/>
<feature type="transmembrane region" description="Helical" evidence="1">
    <location>
        <begin position="102"/>
        <end position="125"/>
    </location>
</feature>
<feature type="transmembrane region" description="Helical" evidence="1">
    <location>
        <begin position="137"/>
        <end position="156"/>
    </location>
</feature>
<reference evidence="2" key="2">
    <citation type="submission" date="2023-03" db="EMBL/GenBank/DDBJ databases">
        <authorList>
            <person name="Inwood S.N."/>
            <person name="Skelly J.G."/>
            <person name="Guhlin J."/>
            <person name="Harrop T.W.R."/>
            <person name="Goldson S.G."/>
            <person name="Dearden P.K."/>
        </authorList>
    </citation>
    <scope>NUCLEOTIDE SEQUENCE</scope>
    <source>
        <strain evidence="2">Lincoln</strain>
        <tissue evidence="2">Whole body</tissue>
    </source>
</reference>
<feature type="transmembrane region" description="Helical" evidence="1">
    <location>
        <begin position="163"/>
        <end position="181"/>
    </location>
</feature>
<gene>
    <name evidence="2" type="ORF">PV327_001985</name>
</gene>
<dbReference type="EMBL" id="JAQQBR010001831">
    <property type="protein sequence ID" value="KAK0168157.1"/>
    <property type="molecule type" value="Genomic_DNA"/>
</dbReference>
<comment type="caution">
    <text evidence="2">The sequence shown here is derived from an EMBL/GenBank/DDBJ whole genome shotgun (WGS) entry which is preliminary data.</text>
</comment>
<name>A0AA39FEM2_MICHY</name>
<feature type="transmembrane region" description="Helical" evidence="1">
    <location>
        <begin position="214"/>
        <end position="234"/>
    </location>
</feature>
<keyword evidence="1" id="KW-0472">Membrane</keyword>
<feature type="transmembrane region" description="Helical" evidence="1">
    <location>
        <begin position="42"/>
        <end position="63"/>
    </location>
</feature>
<feature type="transmembrane region" description="Helical" evidence="1">
    <location>
        <begin position="187"/>
        <end position="207"/>
    </location>
</feature>
<accession>A0AA39FEM2</accession>
<evidence type="ECO:0000313" key="3">
    <source>
        <dbReference type="Proteomes" id="UP001168972"/>
    </source>
</evidence>